<dbReference type="Pfam" id="PF01425">
    <property type="entry name" value="Amidase"/>
    <property type="match status" value="1"/>
</dbReference>
<dbReference type="GO" id="GO:0030956">
    <property type="term" value="C:glutamyl-tRNA(Gln) amidotransferase complex"/>
    <property type="evidence" value="ECO:0007669"/>
    <property type="project" value="TreeGrafter"/>
</dbReference>
<feature type="compositionally biased region" description="Basic and acidic residues" evidence="1">
    <location>
        <begin position="1"/>
        <end position="12"/>
    </location>
</feature>
<accession>A0A9W6YQC3</accession>
<dbReference type="EMBL" id="BSXU01001069">
    <property type="protein sequence ID" value="GMG23415.1"/>
    <property type="molecule type" value="Genomic_DNA"/>
</dbReference>
<dbReference type="Proteomes" id="UP001165063">
    <property type="component" value="Unassembled WGS sequence"/>
</dbReference>
<proteinExistence type="predicted"/>
<organism evidence="3 4">
    <name type="scientific">Ambrosiozyma monospora</name>
    <name type="common">Yeast</name>
    <name type="synonym">Endomycopsis monosporus</name>
    <dbReference type="NCBI Taxonomy" id="43982"/>
    <lineage>
        <taxon>Eukaryota</taxon>
        <taxon>Fungi</taxon>
        <taxon>Dikarya</taxon>
        <taxon>Ascomycota</taxon>
        <taxon>Saccharomycotina</taxon>
        <taxon>Pichiomycetes</taxon>
        <taxon>Pichiales</taxon>
        <taxon>Pichiaceae</taxon>
        <taxon>Ambrosiozyma</taxon>
    </lineage>
</organism>
<evidence type="ECO:0000313" key="3">
    <source>
        <dbReference type="EMBL" id="GMG23415.1"/>
    </source>
</evidence>
<dbReference type="InterPro" id="IPR000120">
    <property type="entry name" value="Amidase"/>
</dbReference>
<dbReference type="Gene3D" id="3.90.1300.10">
    <property type="entry name" value="Amidase signature (AS) domain"/>
    <property type="match status" value="1"/>
</dbReference>
<dbReference type="GO" id="GO:0070681">
    <property type="term" value="P:glutaminyl-tRNAGln biosynthesis via transamidation"/>
    <property type="evidence" value="ECO:0007669"/>
    <property type="project" value="TreeGrafter"/>
</dbReference>
<dbReference type="OrthoDB" id="421993at2759"/>
<sequence>MVFKVLDKHDDNDPTSISEGKRITDGSVSNDASRKIKIGIPAEFQLDNLNPDIKKHWIELLSKLMESKLIEVYPVSIPSIKSSLPTYYTLVTSEASSNLSRYDGIRYGFRSDKYTETQPEFTFTRDMGFSEEVKRRITLGTFSLSSYGYKNNFIKATKLRSQLIDEFNKVFRDAHPLISTKKEEANGVDFIICPSSFDLPPLTSEYYKVKPIDSYLNDVLTIPSSLAGLPTVNVPYGEKSMGFQIIGQNGYDYKVLQFCNKVLECVN</sequence>
<dbReference type="GO" id="GO:0032543">
    <property type="term" value="P:mitochondrial translation"/>
    <property type="evidence" value="ECO:0007669"/>
    <property type="project" value="TreeGrafter"/>
</dbReference>
<keyword evidence="4" id="KW-1185">Reference proteome</keyword>
<gene>
    <name evidence="3" type="ORF">Amon01_000279000</name>
</gene>
<dbReference type="GO" id="GO:0050567">
    <property type="term" value="F:glutaminyl-tRNA synthase (glutamine-hydrolyzing) activity"/>
    <property type="evidence" value="ECO:0007669"/>
    <property type="project" value="TreeGrafter"/>
</dbReference>
<evidence type="ECO:0000256" key="1">
    <source>
        <dbReference type="SAM" id="MobiDB-lite"/>
    </source>
</evidence>
<protein>
    <submittedName>
        <fullName evidence="3">Unnamed protein product</fullName>
    </submittedName>
</protein>
<dbReference type="InterPro" id="IPR023631">
    <property type="entry name" value="Amidase_dom"/>
</dbReference>
<comment type="caution">
    <text evidence="3">The sequence shown here is derived from an EMBL/GenBank/DDBJ whole genome shotgun (WGS) entry which is preliminary data.</text>
</comment>
<evidence type="ECO:0000313" key="4">
    <source>
        <dbReference type="Proteomes" id="UP001165063"/>
    </source>
</evidence>
<reference evidence="3" key="1">
    <citation type="submission" date="2023-04" db="EMBL/GenBank/DDBJ databases">
        <title>Ambrosiozyma monospora NBRC 1965.</title>
        <authorList>
            <person name="Ichikawa N."/>
            <person name="Sato H."/>
            <person name="Tonouchi N."/>
        </authorList>
    </citation>
    <scope>NUCLEOTIDE SEQUENCE</scope>
    <source>
        <strain evidence="3">NBRC 1965</strain>
    </source>
</reference>
<evidence type="ECO:0000259" key="2">
    <source>
        <dbReference type="Pfam" id="PF01425"/>
    </source>
</evidence>
<dbReference type="InterPro" id="IPR036928">
    <property type="entry name" value="AS_sf"/>
</dbReference>
<name>A0A9W6YQC3_AMBMO</name>
<dbReference type="SUPFAM" id="SSF75304">
    <property type="entry name" value="Amidase signature (AS) enzymes"/>
    <property type="match status" value="1"/>
</dbReference>
<dbReference type="AlphaFoldDB" id="A0A9W6YQC3"/>
<feature type="domain" description="Amidase" evidence="2">
    <location>
        <begin position="2"/>
        <end position="256"/>
    </location>
</feature>
<feature type="region of interest" description="Disordered" evidence="1">
    <location>
        <begin position="1"/>
        <end position="28"/>
    </location>
</feature>
<dbReference type="GO" id="GO:0005739">
    <property type="term" value="C:mitochondrion"/>
    <property type="evidence" value="ECO:0007669"/>
    <property type="project" value="TreeGrafter"/>
</dbReference>
<dbReference type="PANTHER" id="PTHR11895:SF7">
    <property type="entry name" value="GLUTAMYL-TRNA(GLN) AMIDOTRANSFERASE SUBUNIT A, MITOCHONDRIAL"/>
    <property type="match status" value="1"/>
</dbReference>
<dbReference type="PANTHER" id="PTHR11895">
    <property type="entry name" value="TRANSAMIDASE"/>
    <property type="match status" value="1"/>
</dbReference>